<dbReference type="InterPro" id="IPR036390">
    <property type="entry name" value="WH_DNA-bd_sf"/>
</dbReference>
<gene>
    <name evidence="2" type="ORF">NCTC10821_02451</name>
</gene>
<dbReference type="SMART" id="SM00347">
    <property type="entry name" value="HTH_MARR"/>
    <property type="match status" value="1"/>
</dbReference>
<name>A0A378TE85_9MYCO</name>
<evidence type="ECO:0000259" key="1">
    <source>
        <dbReference type="PROSITE" id="PS50995"/>
    </source>
</evidence>
<accession>A0A378TE85</accession>
<feature type="domain" description="HTH marR-type" evidence="1">
    <location>
        <begin position="1"/>
        <end position="146"/>
    </location>
</feature>
<dbReference type="EMBL" id="UGQT01000001">
    <property type="protein sequence ID" value="STZ58930.1"/>
    <property type="molecule type" value="Genomic_DNA"/>
</dbReference>
<sequence length="163" mass="18698">MGDYPLTPSQQWTWLQYMQVYHRLEYEMNRQLQTDSGVSLGDYTVMNAISQAPQGRTQLTALATVIGWERSRLSHHLVRMERRGLVQRIPSATDRRSTDVELSAAGWNLLREAAPLHAEWVRQAFFEDLEPDQERALGATLAAVYESLLRAGTLPRPDYPRQT</sequence>
<dbReference type="Proteomes" id="UP000254978">
    <property type="component" value="Unassembled WGS sequence"/>
</dbReference>
<protein>
    <submittedName>
        <fullName evidence="2">Transcriptional regulator</fullName>
    </submittedName>
</protein>
<proteinExistence type="predicted"/>
<evidence type="ECO:0000313" key="2">
    <source>
        <dbReference type="EMBL" id="STZ58930.1"/>
    </source>
</evidence>
<dbReference type="InterPro" id="IPR036388">
    <property type="entry name" value="WH-like_DNA-bd_sf"/>
</dbReference>
<dbReference type="InterPro" id="IPR039422">
    <property type="entry name" value="MarR/SlyA-like"/>
</dbReference>
<dbReference type="PROSITE" id="PS50995">
    <property type="entry name" value="HTH_MARR_2"/>
    <property type="match status" value="1"/>
</dbReference>
<dbReference type="Gene3D" id="1.10.10.10">
    <property type="entry name" value="Winged helix-like DNA-binding domain superfamily/Winged helix DNA-binding domain"/>
    <property type="match status" value="1"/>
</dbReference>
<dbReference type="PANTHER" id="PTHR33164">
    <property type="entry name" value="TRANSCRIPTIONAL REGULATOR, MARR FAMILY"/>
    <property type="match status" value="1"/>
</dbReference>
<evidence type="ECO:0000313" key="3">
    <source>
        <dbReference type="Proteomes" id="UP000254978"/>
    </source>
</evidence>
<dbReference type="PANTHER" id="PTHR33164:SF99">
    <property type="entry name" value="MARR FAMILY REGULATORY PROTEIN"/>
    <property type="match status" value="1"/>
</dbReference>
<dbReference type="SUPFAM" id="SSF46785">
    <property type="entry name" value="Winged helix' DNA-binding domain"/>
    <property type="match status" value="1"/>
</dbReference>
<dbReference type="GO" id="GO:0003700">
    <property type="term" value="F:DNA-binding transcription factor activity"/>
    <property type="evidence" value="ECO:0007669"/>
    <property type="project" value="InterPro"/>
</dbReference>
<keyword evidence="3" id="KW-1185">Reference proteome</keyword>
<dbReference type="AlphaFoldDB" id="A0A378TE85"/>
<dbReference type="Pfam" id="PF12802">
    <property type="entry name" value="MarR_2"/>
    <property type="match status" value="1"/>
</dbReference>
<organism evidence="2 3">
    <name type="scientific">Mycolicibacterium tokaiense</name>
    <dbReference type="NCBI Taxonomy" id="39695"/>
    <lineage>
        <taxon>Bacteria</taxon>
        <taxon>Bacillati</taxon>
        <taxon>Actinomycetota</taxon>
        <taxon>Actinomycetes</taxon>
        <taxon>Mycobacteriales</taxon>
        <taxon>Mycobacteriaceae</taxon>
        <taxon>Mycolicibacterium</taxon>
    </lineage>
</organism>
<dbReference type="RefSeq" id="WP_232067826.1">
    <property type="nucleotide sequence ID" value="NZ_AP022600.1"/>
</dbReference>
<reference evidence="2 3" key="1">
    <citation type="submission" date="2018-06" db="EMBL/GenBank/DDBJ databases">
        <authorList>
            <consortium name="Pathogen Informatics"/>
            <person name="Doyle S."/>
        </authorList>
    </citation>
    <scope>NUCLEOTIDE SEQUENCE [LARGE SCALE GENOMIC DNA]</scope>
    <source>
        <strain evidence="2 3">NCTC10821</strain>
    </source>
</reference>
<dbReference type="InterPro" id="IPR000835">
    <property type="entry name" value="HTH_MarR-typ"/>
</dbReference>
<dbReference type="GO" id="GO:0006950">
    <property type="term" value="P:response to stress"/>
    <property type="evidence" value="ECO:0007669"/>
    <property type="project" value="TreeGrafter"/>
</dbReference>